<dbReference type="OMA" id="FIVGWEC"/>
<reference evidence="1" key="2">
    <citation type="submission" date="2022-03" db="EMBL/GenBank/DDBJ databases">
        <title>Draft title - Genomic analysis of global carrot germplasm unveils the trajectory of domestication and the origin of high carotenoid orange carrot.</title>
        <authorList>
            <person name="Iorizzo M."/>
            <person name="Ellison S."/>
            <person name="Senalik D."/>
            <person name="Macko-Podgorni A."/>
            <person name="Grzebelus D."/>
            <person name="Bostan H."/>
            <person name="Rolling W."/>
            <person name="Curaba J."/>
            <person name="Simon P."/>
        </authorList>
    </citation>
    <scope>NUCLEOTIDE SEQUENCE</scope>
    <source>
        <tissue evidence="1">Leaf</tissue>
    </source>
</reference>
<keyword evidence="2" id="KW-1185">Reference proteome</keyword>
<dbReference type="EMBL" id="CP093346">
    <property type="protein sequence ID" value="WOG97619.1"/>
    <property type="molecule type" value="Genomic_DNA"/>
</dbReference>
<dbReference type="Proteomes" id="UP000077755">
    <property type="component" value="Chromosome 4"/>
</dbReference>
<evidence type="ECO:0000313" key="1">
    <source>
        <dbReference type="EMBL" id="WOG97619.1"/>
    </source>
</evidence>
<protein>
    <submittedName>
        <fullName evidence="1">Uncharacterized protein</fullName>
    </submittedName>
</protein>
<proteinExistence type="predicted"/>
<dbReference type="AlphaFoldDB" id="A0A165XXM3"/>
<accession>A0A165XXM3</accession>
<gene>
    <name evidence="1" type="ORF">DCAR_0416960</name>
</gene>
<dbReference type="Gramene" id="KZM98637">
    <property type="protein sequence ID" value="KZM98637"/>
    <property type="gene ID" value="DCAR_014001"/>
</dbReference>
<reference evidence="1" key="1">
    <citation type="journal article" date="2016" name="Nat. Genet.">
        <title>A high-quality carrot genome assembly provides new insights into carotenoid accumulation and asterid genome evolution.</title>
        <authorList>
            <person name="Iorizzo M."/>
            <person name="Ellison S."/>
            <person name="Senalik D."/>
            <person name="Zeng P."/>
            <person name="Satapoomin P."/>
            <person name="Huang J."/>
            <person name="Bowman M."/>
            <person name="Iovene M."/>
            <person name="Sanseverino W."/>
            <person name="Cavagnaro P."/>
            <person name="Yildiz M."/>
            <person name="Macko-Podgorni A."/>
            <person name="Moranska E."/>
            <person name="Grzebelus E."/>
            <person name="Grzebelus D."/>
            <person name="Ashrafi H."/>
            <person name="Zheng Z."/>
            <person name="Cheng S."/>
            <person name="Spooner D."/>
            <person name="Van Deynze A."/>
            <person name="Simon P."/>
        </authorList>
    </citation>
    <scope>NUCLEOTIDE SEQUENCE</scope>
    <source>
        <tissue evidence="1">Leaf</tissue>
    </source>
</reference>
<organism evidence="1 2">
    <name type="scientific">Daucus carota subsp. sativus</name>
    <name type="common">Carrot</name>
    <dbReference type="NCBI Taxonomy" id="79200"/>
    <lineage>
        <taxon>Eukaryota</taxon>
        <taxon>Viridiplantae</taxon>
        <taxon>Streptophyta</taxon>
        <taxon>Embryophyta</taxon>
        <taxon>Tracheophyta</taxon>
        <taxon>Spermatophyta</taxon>
        <taxon>Magnoliopsida</taxon>
        <taxon>eudicotyledons</taxon>
        <taxon>Gunneridae</taxon>
        <taxon>Pentapetalae</taxon>
        <taxon>asterids</taxon>
        <taxon>campanulids</taxon>
        <taxon>Apiales</taxon>
        <taxon>Apiaceae</taxon>
        <taxon>Apioideae</taxon>
        <taxon>Scandiceae</taxon>
        <taxon>Daucinae</taxon>
        <taxon>Daucus</taxon>
        <taxon>Daucus sect. Daucus</taxon>
    </lineage>
</organism>
<sequence>MDGNVNVEGIEGMVVGNVGSVAGKGGNVTFGIVEGMVGRVGIVGSVGRGVAGKGGNTTFGSVGIAGNGGIETLGKGGIFGRVGAEVCSRWRAPKLISTAESDRAATKIRMKQCLEVPEAAMLDKSRRVKSRFIVGWECSNL</sequence>
<evidence type="ECO:0000313" key="2">
    <source>
        <dbReference type="Proteomes" id="UP000077755"/>
    </source>
</evidence>
<name>A0A165XXM3_DAUCS</name>